<proteinExistence type="predicted"/>
<accession>A0A0E9NR28</accession>
<gene>
    <name evidence="1" type="ORF">G7K_6416-t1</name>
</gene>
<reference evidence="1 2" key="1">
    <citation type="journal article" date="2011" name="J. Gen. Appl. Microbiol.">
        <title>Draft genome sequencing of the enigmatic yeast Saitoella complicata.</title>
        <authorList>
            <person name="Nishida H."/>
            <person name="Hamamoto M."/>
            <person name="Sugiyama J."/>
        </authorList>
    </citation>
    <scope>NUCLEOTIDE SEQUENCE [LARGE SCALE GENOMIC DNA]</scope>
    <source>
        <strain evidence="1 2">NRRL Y-17804</strain>
    </source>
</reference>
<name>A0A0E9NR28_SAICN</name>
<comment type="caution">
    <text evidence="1">The sequence shown here is derived from an EMBL/GenBank/DDBJ whole genome shotgun (WGS) entry which is preliminary data.</text>
</comment>
<protein>
    <submittedName>
        <fullName evidence="1">Uncharacterized protein</fullName>
    </submittedName>
</protein>
<reference evidence="1 2" key="3">
    <citation type="journal article" date="2015" name="Genome Announc.">
        <title>Draft Genome Sequence of the Archiascomycetous Yeast Saitoella complicata.</title>
        <authorList>
            <person name="Yamauchi K."/>
            <person name="Kondo S."/>
            <person name="Hamamoto M."/>
            <person name="Takahashi Y."/>
            <person name="Ogura Y."/>
            <person name="Hayashi T."/>
            <person name="Nishida H."/>
        </authorList>
    </citation>
    <scope>NUCLEOTIDE SEQUENCE [LARGE SCALE GENOMIC DNA]</scope>
    <source>
        <strain evidence="1 2">NRRL Y-17804</strain>
    </source>
</reference>
<dbReference type="EMBL" id="BACD03000066">
    <property type="protein sequence ID" value="GAO52337.1"/>
    <property type="molecule type" value="Genomic_DNA"/>
</dbReference>
<dbReference type="AlphaFoldDB" id="A0A0E9NR28"/>
<evidence type="ECO:0000313" key="2">
    <source>
        <dbReference type="Proteomes" id="UP000033140"/>
    </source>
</evidence>
<dbReference type="Proteomes" id="UP000033140">
    <property type="component" value="Unassembled WGS sequence"/>
</dbReference>
<sequence length="81" mass="9588">MVIDLVIFRIDSIRRFQSSEDQTKATAVQHAWSRVGGAQHNRTRPFLRNRSPKRRLSHTIDIKVLIHNHPPTFYTHFQKLN</sequence>
<keyword evidence="2" id="KW-1185">Reference proteome</keyword>
<reference evidence="1 2" key="2">
    <citation type="journal article" date="2014" name="J. Gen. Appl. Microbiol.">
        <title>The early diverging ascomycetous budding yeast Saitoella complicata has three histone deacetylases belonging to the Clr6, Hos2, and Rpd3 lineages.</title>
        <authorList>
            <person name="Nishida H."/>
            <person name="Matsumoto T."/>
            <person name="Kondo S."/>
            <person name="Hamamoto M."/>
            <person name="Yoshikawa H."/>
        </authorList>
    </citation>
    <scope>NUCLEOTIDE SEQUENCE [LARGE SCALE GENOMIC DNA]</scope>
    <source>
        <strain evidence="1 2">NRRL Y-17804</strain>
    </source>
</reference>
<evidence type="ECO:0000313" key="1">
    <source>
        <dbReference type="EMBL" id="GAO52337.1"/>
    </source>
</evidence>
<organism evidence="1 2">
    <name type="scientific">Saitoella complicata (strain BCRC 22490 / CBS 7301 / JCM 7358 / NBRC 10748 / NRRL Y-17804)</name>
    <dbReference type="NCBI Taxonomy" id="698492"/>
    <lineage>
        <taxon>Eukaryota</taxon>
        <taxon>Fungi</taxon>
        <taxon>Dikarya</taxon>
        <taxon>Ascomycota</taxon>
        <taxon>Taphrinomycotina</taxon>
        <taxon>Taphrinomycotina incertae sedis</taxon>
        <taxon>Saitoella</taxon>
    </lineage>
</organism>